<sequence>MSTENQEGKRDRIELAKGIIQNAPNAIRAEFHRAANSWFECFGSCALQIQGLFSEKELGTPRYHELLDKLAKAYERLYELKQVHPEKDYDPPEEVKAELFRLLNIFE</sequence>
<organism evidence="1 2">
    <name type="scientific">Candidatus Sungbacteria bacterium RIFCSPHIGHO2_02_FULL_51_29</name>
    <dbReference type="NCBI Taxonomy" id="1802273"/>
    <lineage>
        <taxon>Bacteria</taxon>
        <taxon>Candidatus Sungiibacteriota</taxon>
    </lineage>
</organism>
<name>A0A1G2KPK6_9BACT</name>
<evidence type="ECO:0000313" key="2">
    <source>
        <dbReference type="Proteomes" id="UP000177811"/>
    </source>
</evidence>
<reference evidence="1 2" key="1">
    <citation type="journal article" date="2016" name="Nat. Commun.">
        <title>Thousands of microbial genomes shed light on interconnected biogeochemical processes in an aquifer system.</title>
        <authorList>
            <person name="Anantharaman K."/>
            <person name="Brown C.T."/>
            <person name="Hug L.A."/>
            <person name="Sharon I."/>
            <person name="Castelle C.J."/>
            <person name="Probst A.J."/>
            <person name="Thomas B.C."/>
            <person name="Singh A."/>
            <person name="Wilkins M.J."/>
            <person name="Karaoz U."/>
            <person name="Brodie E.L."/>
            <person name="Williams K.H."/>
            <person name="Hubbard S.S."/>
            <person name="Banfield J.F."/>
        </authorList>
    </citation>
    <scope>NUCLEOTIDE SEQUENCE [LARGE SCALE GENOMIC DNA]</scope>
</reference>
<gene>
    <name evidence="1" type="ORF">A3C16_01335</name>
</gene>
<evidence type="ECO:0008006" key="3">
    <source>
        <dbReference type="Google" id="ProtNLM"/>
    </source>
</evidence>
<dbReference type="AlphaFoldDB" id="A0A1G2KPK6"/>
<proteinExistence type="predicted"/>
<evidence type="ECO:0000313" key="1">
    <source>
        <dbReference type="EMBL" id="OHA01337.1"/>
    </source>
</evidence>
<dbReference type="EMBL" id="MHQL01000065">
    <property type="protein sequence ID" value="OHA01337.1"/>
    <property type="molecule type" value="Genomic_DNA"/>
</dbReference>
<dbReference type="Proteomes" id="UP000177811">
    <property type="component" value="Unassembled WGS sequence"/>
</dbReference>
<accession>A0A1G2KPK6</accession>
<protein>
    <recommendedName>
        <fullName evidence="3">HEPN domain-containing protein</fullName>
    </recommendedName>
</protein>
<comment type="caution">
    <text evidence="1">The sequence shown here is derived from an EMBL/GenBank/DDBJ whole genome shotgun (WGS) entry which is preliminary data.</text>
</comment>